<dbReference type="EMBL" id="VCEA01000002">
    <property type="protein sequence ID" value="KAB0347522.1"/>
    <property type="molecule type" value="Genomic_DNA"/>
</dbReference>
<evidence type="ECO:0000313" key="2">
    <source>
        <dbReference type="EMBL" id="KAB0347522.1"/>
    </source>
</evidence>
<protein>
    <submittedName>
        <fullName evidence="2">Uncharacterized protein</fullName>
    </submittedName>
</protein>
<gene>
    <name evidence="2" type="ORF">FD754_012379</name>
</gene>
<dbReference type="AlphaFoldDB" id="A0A5N3VEH0"/>
<evidence type="ECO:0000256" key="1">
    <source>
        <dbReference type="SAM" id="SignalP"/>
    </source>
</evidence>
<feature type="chain" id="PRO_5024439029" evidence="1">
    <location>
        <begin position="24"/>
        <end position="130"/>
    </location>
</feature>
<feature type="non-terminal residue" evidence="2">
    <location>
        <position position="1"/>
    </location>
</feature>
<dbReference type="PANTHER" id="PTHR33426">
    <property type="entry name" value="C2H2-TYPE DOMAIN-CONTAINING PROTEIN"/>
    <property type="match status" value="1"/>
</dbReference>
<sequence length="130" mass="13485">TIQGRTLSEAFLTLRALVFPSCGVLVGSQLGAVVERGLTISAELEAVVESFPTDRTLIWLLPCVGPLGNSEASALVEALPTFPTLVGSLPCVSSQVGGEAGALAEAFPTLTALGRFLSGFFGVEQDKDFD</sequence>
<comment type="caution">
    <text evidence="2">The sequence shown here is derived from an EMBL/GenBank/DDBJ whole genome shotgun (WGS) entry which is preliminary data.</text>
</comment>
<proteinExistence type="predicted"/>
<feature type="signal peptide" evidence="1">
    <location>
        <begin position="1"/>
        <end position="23"/>
    </location>
</feature>
<keyword evidence="3" id="KW-1185">Reference proteome</keyword>
<keyword evidence="1" id="KW-0732">Signal</keyword>
<reference evidence="2 3" key="1">
    <citation type="submission" date="2019-06" db="EMBL/GenBank/DDBJ databases">
        <title>Discovery of a novel chromosome fission-fusion reversal in muntjac.</title>
        <authorList>
            <person name="Mudd A.B."/>
            <person name="Bredeson J.V."/>
            <person name="Baum R."/>
            <person name="Hockemeyer D."/>
            <person name="Rokhsar D.S."/>
        </authorList>
    </citation>
    <scope>NUCLEOTIDE SEQUENCE [LARGE SCALE GENOMIC DNA]</scope>
    <source>
        <strain evidence="2">UTSW_UCB_Mm</strain>
        <tissue evidence="2">Fibroblast cell line</tissue>
    </source>
</reference>
<accession>A0A5N3VEH0</accession>
<evidence type="ECO:0000313" key="3">
    <source>
        <dbReference type="Proteomes" id="UP000326458"/>
    </source>
</evidence>
<name>A0A5N3VEH0_MUNMU</name>
<organism evidence="2 3">
    <name type="scientific">Muntiacus muntjak</name>
    <name type="common">Barking deer</name>
    <name type="synonym">Indian muntjac</name>
    <dbReference type="NCBI Taxonomy" id="9888"/>
    <lineage>
        <taxon>Eukaryota</taxon>
        <taxon>Metazoa</taxon>
        <taxon>Chordata</taxon>
        <taxon>Craniata</taxon>
        <taxon>Vertebrata</taxon>
        <taxon>Euteleostomi</taxon>
        <taxon>Mammalia</taxon>
        <taxon>Eutheria</taxon>
        <taxon>Laurasiatheria</taxon>
        <taxon>Artiodactyla</taxon>
        <taxon>Ruminantia</taxon>
        <taxon>Pecora</taxon>
        <taxon>Cervidae</taxon>
        <taxon>Muntiacinae</taxon>
        <taxon>Muntiacus</taxon>
    </lineage>
</organism>
<dbReference type="Proteomes" id="UP000326458">
    <property type="component" value="Unassembled WGS sequence"/>
</dbReference>
<dbReference type="PANTHER" id="PTHR33426:SF45">
    <property type="entry name" value="IMMUNODEFICIENCY LENTIVIRAL MATRIX N-TERMINAL DOMAIN-CONTAINING PROTEIN-RELATED"/>
    <property type="match status" value="1"/>
</dbReference>